<organism evidence="3 4">
    <name type="scientific">Streptomyces colonosanans</name>
    <dbReference type="NCBI Taxonomy" id="1428652"/>
    <lineage>
        <taxon>Bacteria</taxon>
        <taxon>Bacillati</taxon>
        <taxon>Actinomycetota</taxon>
        <taxon>Actinomycetes</taxon>
        <taxon>Kitasatosporales</taxon>
        <taxon>Streptomycetaceae</taxon>
        <taxon>Streptomyces</taxon>
    </lineage>
</organism>
<feature type="region of interest" description="Disordered" evidence="1">
    <location>
        <begin position="255"/>
        <end position="279"/>
    </location>
</feature>
<keyword evidence="4" id="KW-1185">Reference proteome</keyword>
<name>A0A1S2NU68_9ACTN</name>
<feature type="transmembrane region" description="Helical" evidence="2">
    <location>
        <begin position="554"/>
        <end position="573"/>
    </location>
</feature>
<feature type="transmembrane region" description="Helical" evidence="2">
    <location>
        <begin position="850"/>
        <end position="868"/>
    </location>
</feature>
<evidence type="ECO:0000313" key="4">
    <source>
        <dbReference type="Proteomes" id="UP000179935"/>
    </source>
</evidence>
<dbReference type="AlphaFoldDB" id="A0A1S2NU68"/>
<feature type="transmembrane region" description="Helical" evidence="2">
    <location>
        <begin position="739"/>
        <end position="760"/>
    </location>
</feature>
<feature type="transmembrane region" description="Helical" evidence="2">
    <location>
        <begin position="797"/>
        <end position="817"/>
    </location>
</feature>
<feature type="transmembrane region" description="Helical" evidence="2">
    <location>
        <begin position="699"/>
        <end position="719"/>
    </location>
</feature>
<keyword evidence="2" id="KW-0472">Membrane</keyword>
<feature type="transmembrane region" description="Helical" evidence="2">
    <location>
        <begin position="507"/>
        <end position="527"/>
    </location>
</feature>
<gene>
    <name evidence="3" type="ORF">BIV24_30170</name>
</gene>
<feature type="compositionally biased region" description="Low complexity" evidence="1">
    <location>
        <begin position="350"/>
        <end position="361"/>
    </location>
</feature>
<keyword evidence="2" id="KW-0812">Transmembrane</keyword>
<comment type="caution">
    <text evidence="3">The sequence shown here is derived from an EMBL/GenBank/DDBJ whole genome shotgun (WGS) entry which is preliminary data.</text>
</comment>
<feature type="transmembrane region" description="Helical" evidence="2">
    <location>
        <begin position="412"/>
        <end position="435"/>
    </location>
</feature>
<evidence type="ECO:0000256" key="1">
    <source>
        <dbReference type="SAM" id="MobiDB-lite"/>
    </source>
</evidence>
<feature type="transmembrane region" description="Helical" evidence="2">
    <location>
        <begin position="370"/>
        <end position="392"/>
    </location>
</feature>
<dbReference type="Proteomes" id="UP000179935">
    <property type="component" value="Unassembled WGS sequence"/>
</dbReference>
<feature type="compositionally biased region" description="Low complexity" evidence="1">
    <location>
        <begin position="255"/>
        <end position="274"/>
    </location>
</feature>
<dbReference type="OrthoDB" id="3543300at2"/>
<dbReference type="InterPro" id="IPR046176">
    <property type="entry name" value="DUF6185"/>
</dbReference>
<feature type="transmembrane region" description="Helical" evidence="2">
    <location>
        <begin position="456"/>
        <end position="478"/>
    </location>
</feature>
<dbReference type="EMBL" id="MLYP01000118">
    <property type="protein sequence ID" value="OIJ84765.1"/>
    <property type="molecule type" value="Genomic_DNA"/>
</dbReference>
<feature type="transmembrane region" description="Helical" evidence="2">
    <location>
        <begin position="579"/>
        <end position="596"/>
    </location>
</feature>
<evidence type="ECO:0000313" key="3">
    <source>
        <dbReference type="EMBL" id="OIJ84765.1"/>
    </source>
</evidence>
<accession>A0A1S2NU68</accession>
<evidence type="ECO:0000256" key="2">
    <source>
        <dbReference type="SAM" id="Phobius"/>
    </source>
</evidence>
<feature type="transmembrane region" description="Helical" evidence="2">
    <location>
        <begin position="772"/>
        <end position="791"/>
    </location>
</feature>
<reference evidence="3 4" key="1">
    <citation type="submission" date="2016-10" db="EMBL/GenBank/DDBJ databases">
        <title>Genome sequence of Streptomyces sp. MUSC 93.</title>
        <authorList>
            <person name="Lee L.-H."/>
            <person name="Ser H.-L."/>
            <person name="Law J.W.-F."/>
        </authorList>
    </citation>
    <scope>NUCLEOTIDE SEQUENCE [LARGE SCALE GENOMIC DNA]</scope>
    <source>
        <strain evidence="3 4">MUSC 93</strain>
    </source>
</reference>
<feature type="transmembrane region" description="Helical" evidence="2">
    <location>
        <begin position="311"/>
        <end position="329"/>
    </location>
</feature>
<feature type="region of interest" description="Disordered" evidence="1">
    <location>
        <begin position="339"/>
        <end position="362"/>
    </location>
</feature>
<keyword evidence="2" id="KW-1133">Transmembrane helix</keyword>
<feature type="transmembrane region" description="Helical" evidence="2">
    <location>
        <begin position="286"/>
        <end position="305"/>
    </location>
</feature>
<protein>
    <submittedName>
        <fullName evidence="3">Uncharacterized protein</fullName>
    </submittedName>
</protein>
<dbReference type="Pfam" id="PF19683">
    <property type="entry name" value="DUF6185"/>
    <property type="match status" value="2"/>
</dbReference>
<dbReference type="RefSeq" id="WP_071369648.1">
    <property type="nucleotide sequence ID" value="NZ_MLYP01000118.1"/>
</dbReference>
<proteinExistence type="predicted"/>
<sequence length="870" mass="97186">MAEVRWWRLLSLVVVAVMWWGCSPAEARQVTGDFCRTDQLDSSIVDAEIRFDQHHKNYIKVSSRMTVKVPSQWRHARHLTFNERTSQYREAMRCLLRGRDNARRNDELRPHEPRGTAQDNWVTVQYDAFTWIESYKPVRVGPWELVAAGGKTWNVLLRPPTLQKASWERVRAQLDDLHFSDRSELASSANKSTLVWNHQRPERIRIEVDLPWERSLSLSEDRSFVGKASIASWWVSASIVIALAALRVQRLEPSSAPGPAKGAGASVAPGAAKGTGTRGESPAQAVLQWALLSAAVALMLFLLIWKQPHPTWWSTLICIAAGWALVLVARPWCRGVSPAAPDVGTDDSGDSVSTDDSVSADGSRRRQARAVIATASTVGGVGMLMVLALELFSLPAGLKPKGEPTVARGAGLVLMGLATLWLWLAAMVAWAWRFAQEGGLVRASWTAKWDRAPLRWIAAVGALLGAFTVALLACGWWVNDRQWKRVTWLTDRREDVGKFLANFSFTYISWIFAYSWIVTGVALLALLHFRAQAQPPRTGSKEERMALGPERTDLLLIAAVFALFVGLRGFRLSDIHGQSVWLLLSICSLYVVLAVGRRWSVLGQMGEHFYEQRMSTGRQRHELMKRAHQYRNLNHQLHLLDQGRAGGVTCEQLEDQMHGLRRWLVAGCGRENPPEQISVLDVALAWGPEGHWWSNALHAARLAFCFGFPASGALVFLNVRRSWSRYQILYTPTGIPDAVASFLLYQAAWAVAGFVLGALWRLLPGHRGPVRAGSLSIAYVIPTGLIAWEIHVTDADYGYLFVYVLLMLATLTLTGIWMDTATFREERQFWPSRFALLLSIYQLQGLSGQIAWLLTQLGLAATISYNLAHL</sequence>